<keyword evidence="2" id="KW-1185">Reference proteome</keyword>
<comment type="caution">
    <text evidence="1">The sequence shown here is derived from an EMBL/GenBank/DDBJ whole genome shotgun (WGS) entry which is preliminary data.</text>
</comment>
<organism evidence="1 2">
    <name type="scientific">Elysia crispata</name>
    <name type="common">lettuce slug</name>
    <dbReference type="NCBI Taxonomy" id="231223"/>
    <lineage>
        <taxon>Eukaryota</taxon>
        <taxon>Metazoa</taxon>
        <taxon>Spiralia</taxon>
        <taxon>Lophotrochozoa</taxon>
        <taxon>Mollusca</taxon>
        <taxon>Gastropoda</taxon>
        <taxon>Heterobranchia</taxon>
        <taxon>Euthyneura</taxon>
        <taxon>Panpulmonata</taxon>
        <taxon>Sacoglossa</taxon>
        <taxon>Placobranchoidea</taxon>
        <taxon>Plakobranchidae</taxon>
        <taxon>Elysia</taxon>
    </lineage>
</organism>
<dbReference type="EMBL" id="JAWDGP010005840">
    <property type="protein sequence ID" value="KAK3751029.1"/>
    <property type="molecule type" value="Genomic_DNA"/>
</dbReference>
<reference evidence="1" key="1">
    <citation type="journal article" date="2023" name="G3 (Bethesda)">
        <title>A reference genome for the long-term kleptoplast-retaining sea slug Elysia crispata morphotype clarki.</title>
        <authorList>
            <person name="Eastman K.E."/>
            <person name="Pendleton A.L."/>
            <person name="Shaikh M.A."/>
            <person name="Suttiyut T."/>
            <person name="Ogas R."/>
            <person name="Tomko P."/>
            <person name="Gavelis G."/>
            <person name="Widhalm J.R."/>
            <person name="Wisecaver J.H."/>
        </authorList>
    </citation>
    <scope>NUCLEOTIDE SEQUENCE</scope>
    <source>
        <strain evidence="1">ECLA1</strain>
    </source>
</reference>
<dbReference type="AlphaFoldDB" id="A0AAE0YM99"/>
<gene>
    <name evidence="1" type="ORF">RRG08_044607</name>
</gene>
<evidence type="ECO:0000313" key="1">
    <source>
        <dbReference type="EMBL" id="KAK3751029.1"/>
    </source>
</evidence>
<proteinExistence type="predicted"/>
<sequence length="75" mass="8525">MVPRHGFAEDIDVHAERISNSVNPSVTSWNPGIRRAALLMVVVERLLGDGWVRLNRINLRSWRELNAVSGMFRGK</sequence>
<name>A0AAE0YM99_9GAST</name>
<dbReference type="Proteomes" id="UP001283361">
    <property type="component" value="Unassembled WGS sequence"/>
</dbReference>
<accession>A0AAE0YM99</accession>
<protein>
    <submittedName>
        <fullName evidence="1">Uncharacterized protein</fullName>
    </submittedName>
</protein>
<evidence type="ECO:0000313" key="2">
    <source>
        <dbReference type="Proteomes" id="UP001283361"/>
    </source>
</evidence>